<dbReference type="SUPFAM" id="SSF54980">
    <property type="entry name" value="EF-G C-terminal domain-like"/>
    <property type="match status" value="2"/>
</dbReference>
<evidence type="ECO:0000256" key="1">
    <source>
        <dbReference type="ARBA" id="ARBA00022741"/>
    </source>
</evidence>
<dbReference type="AlphaFoldDB" id="A0A376B0V3"/>
<dbReference type="SUPFAM" id="SSF52540">
    <property type="entry name" value="P-loop containing nucleoside triphosphate hydrolases"/>
    <property type="match status" value="1"/>
</dbReference>
<dbReference type="Pfam" id="PF03764">
    <property type="entry name" value="EFG_IV"/>
    <property type="match status" value="1"/>
</dbReference>
<dbReference type="EMBL" id="UFAJ01000002">
    <property type="protein sequence ID" value="SSD58261.1"/>
    <property type="molecule type" value="Genomic_DNA"/>
</dbReference>
<dbReference type="SUPFAM" id="SSF54211">
    <property type="entry name" value="Ribosomal protein S5 domain 2-like"/>
    <property type="match status" value="1"/>
</dbReference>
<evidence type="ECO:0000256" key="2">
    <source>
        <dbReference type="ARBA" id="ARBA00023134"/>
    </source>
</evidence>
<accession>A0A376B0V3</accession>
<evidence type="ECO:0000259" key="3">
    <source>
        <dbReference type="SMART" id="SM00889"/>
    </source>
</evidence>
<gene>
    <name evidence="4" type="ORF">SCODWIG_00022</name>
</gene>
<dbReference type="GO" id="GO:0046540">
    <property type="term" value="C:U4/U6 x U5 tri-snRNP complex"/>
    <property type="evidence" value="ECO:0007669"/>
    <property type="project" value="TreeGrafter"/>
</dbReference>
<keyword evidence="2" id="KW-0342">GTP-binding</keyword>
<reference evidence="5" key="1">
    <citation type="submission" date="2018-06" db="EMBL/GenBank/DDBJ databases">
        <authorList>
            <person name="Guldener U."/>
        </authorList>
    </citation>
    <scope>NUCLEOTIDE SEQUENCE [LARGE SCALE GENOMIC DNA]</scope>
    <source>
        <strain evidence="5">UTAD17</strain>
    </source>
</reference>
<dbReference type="InterPro" id="IPR027417">
    <property type="entry name" value="P-loop_NTPase"/>
</dbReference>
<dbReference type="GO" id="GO:0071007">
    <property type="term" value="C:U2-type catalytic step 2 spliceosome"/>
    <property type="evidence" value="ECO:0007669"/>
    <property type="project" value="TreeGrafter"/>
</dbReference>
<dbReference type="Gene3D" id="3.30.70.240">
    <property type="match status" value="1"/>
</dbReference>
<proteinExistence type="predicted"/>
<dbReference type="FunFam" id="3.30.70.870:FF:000002">
    <property type="entry name" value="Translation elongation factor 2"/>
    <property type="match status" value="1"/>
</dbReference>
<evidence type="ECO:0000313" key="4">
    <source>
        <dbReference type="EMBL" id="SSD58261.1"/>
    </source>
</evidence>
<dbReference type="SMART" id="SM00889">
    <property type="entry name" value="EFG_IV"/>
    <property type="match status" value="1"/>
</dbReference>
<dbReference type="InterPro" id="IPR009000">
    <property type="entry name" value="Transl_B-barrel_sf"/>
</dbReference>
<dbReference type="InterPro" id="IPR020568">
    <property type="entry name" value="Ribosomal_Su5_D2-typ_SF"/>
</dbReference>
<dbReference type="GO" id="GO:0000398">
    <property type="term" value="P:mRNA splicing, via spliceosome"/>
    <property type="evidence" value="ECO:0007669"/>
    <property type="project" value="TreeGrafter"/>
</dbReference>
<dbReference type="InterPro" id="IPR000795">
    <property type="entry name" value="T_Tr_GTP-bd_dom"/>
</dbReference>
<dbReference type="SUPFAM" id="SSF50447">
    <property type="entry name" value="Translation proteins"/>
    <property type="match status" value="1"/>
</dbReference>
<dbReference type="Pfam" id="PF00009">
    <property type="entry name" value="GTP_EFTU"/>
    <property type="match status" value="1"/>
</dbReference>
<dbReference type="InterPro" id="IPR005517">
    <property type="entry name" value="Transl_elong_EFG/EF2_IV"/>
</dbReference>
<dbReference type="GO" id="GO:0005829">
    <property type="term" value="C:cytosol"/>
    <property type="evidence" value="ECO:0007669"/>
    <property type="project" value="TreeGrafter"/>
</dbReference>
<dbReference type="VEuPathDB" id="FungiDB:SCODWIG_00022"/>
<dbReference type="PRINTS" id="PR00315">
    <property type="entry name" value="ELONGATNFCT"/>
</dbReference>
<feature type="domain" description="Translation elongation factor EFG/EF2" evidence="3">
    <location>
        <begin position="708"/>
        <end position="823"/>
    </location>
</feature>
<name>A0A376B0V3_9ASCO</name>
<dbReference type="Gene3D" id="3.30.230.10">
    <property type="match status" value="1"/>
</dbReference>
<dbReference type="PANTHER" id="PTHR42908:SF6">
    <property type="entry name" value="116 KDA U5 SMALL NUCLEAR RIBONUCLEOPROTEIN COMPONENT"/>
    <property type="match status" value="1"/>
</dbReference>
<organism evidence="4 5">
    <name type="scientific">Saccharomycodes ludwigii</name>
    <dbReference type="NCBI Taxonomy" id="36035"/>
    <lineage>
        <taxon>Eukaryota</taxon>
        <taxon>Fungi</taxon>
        <taxon>Dikarya</taxon>
        <taxon>Ascomycota</taxon>
        <taxon>Saccharomycotina</taxon>
        <taxon>Saccharomycetes</taxon>
        <taxon>Saccharomycodales</taxon>
        <taxon>Saccharomycodaceae</taxon>
        <taxon>Saccharomycodes</taxon>
    </lineage>
</organism>
<dbReference type="Gene3D" id="3.40.50.300">
    <property type="entry name" value="P-loop containing nucleotide triphosphate hydrolases"/>
    <property type="match status" value="1"/>
</dbReference>
<protein>
    <submittedName>
        <fullName evidence="4">Related to Pre-mRNA-splicing factor SNU114</fullName>
    </submittedName>
</protein>
<sequence>MTDEHEVYDEFGNIITHSDNKDGNTHQLIISEKIQAEESIALEHDLNNDFDDIEDENSNSNLPIVFEQKEEDIYDNDLLNPHLPSTATNSSSHIPKRIERTKKNGYYYKSIPRFTFNKPYFLELSQLPQRNKSICFLGPHKSGKTTLSSELMTARIRHHNLFTPYYMDNLQVEIERGMSIKLNGATYLATDSNDKSWCFTVLDTPGHVDFNDEMICGASICDVICIVLDVVEGVTSVVERTYHMLRGRYNDAGKNIIFILNKIDRLVLELKLPPLDCYKKLKSCVDDINIMATNYYSNLGNQDVPYYSPEVNNVLFGSGKLGIIFSIEQFVSQFYWTGLNRDPNRILQFTERMWGDVYFTGTKFTTRINAAKNIKREVPTFVQFILEPFYKIITHSISLNSKDLSKWLEKHFKIKYSQESEEFLPTLRSVFKHIFAKGELGFIDAIIDGKKDDVEPVDTSKLKHRLVAHAVKVLEYCGDIWTLVKVEKGCLKVGKSYMILDSETEIDLADGGEDDVSVFPRCNITDIRLLGGRFVYGTIDVAYERQIVLVKGIDGFINKSGTLLDTDATTQLFKFPSLQPLSEPVFKIILQPYNPKDYPKLIDGLNLINQLYPGSIIKVEESGEHVVLGTGELYLDTLLYDLRTNYTSNIQIKSTAIPITTFKEGCSSESFASIPIESSNFVIRISAKPLDEKLIYDLQDENKYKTIRNLSRKQLSKLLRTQYMWDSLSARNCWGFFSTNCFINNTLPDEVDQHLLNDELKDTIYKGFEWCCLGGPLVEEPIHGVQFDLIKIEIKNSDHSIENANELIPLVRKACYVALLTAKPILYEPIYDIDIITKPIYFQIIESLFDKRRGAKIYRKLEIPSTPLIELRGQIPIIDSIGFEVDLKASCNGDCSVQEHNFRKMWRKVPGNVMDCECELPNLKPVPYESLSRDFVLKTRRRKGLENNVSSADEEGPSLRKYLNRELYDKIVNNGLL</sequence>
<dbReference type="GO" id="GO:0005525">
    <property type="term" value="F:GTP binding"/>
    <property type="evidence" value="ECO:0007669"/>
    <property type="project" value="UniProtKB-KW"/>
</dbReference>
<dbReference type="InterPro" id="IPR014721">
    <property type="entry name" value="Ribsml_uS5_D2-typ_fold_subgr"/>
</dbReference>
<dbReference type="Gene3D" id="3.90.1430.10">
    <property type="entry name" value="Yeast translation eEF2 (G' domain)"/>
    <property type="match status" value="1"/>
</dbReference>
<keyword evidence="1" id="KW-0547">Nucleotide-binding</keyword>
<evidence type="ECO:0000313" key="5">
    <source>
        <dbReference type="Proteomes" id="UP000262825"/>
    </source>
</evidence>
<dbReference type="PANTHER" id="PTHR42908">
    <property type="entry name" value="TRANSLATION ELONGATION FACTOR-RELATED"/>
    <property type="match status" value="1"/>
</dbReference>
<dbReference type="GO" id="GO:0030623">
    <property type="term" value="F:U5 snRNA binding"/>
    <property type="evidence" value="ECO:0007669"/>
    <property type="project" value="TreeGrafter"/>
</dbReference>
<dbReference type="Proteomes" id="UP000262825">
    <property type="component" value="Unassembled WGS sequence"/>
</dbReference>
<dbReference type="InterPro" id="IPR035647">
    <property type="entry name" value="EFG_III/V"/>
</dbReference>
<keyword evidence="5" id="KW-1185">Reference proteome</keyword>
<dbReference type="Gene3D" id="2.40.30.10">
    <property type="entry name" value="Translation factors"/>
    <property type="match status" value="1"/>
</dbReference>
<dbReference type="GO" id="GO:0003924">
    <property type="term" value="F:GTPase activity"/>
    <property type="evidence" value="ECO:0007669"/>
    <property type="project" value="InterPro"/>
</dbReference>
<dbReference type="Gene3D" id="3.30.70.870">
    <property type="entry name" value="Elongation Factor G (Translational Gtpase), domain 3"/>
    <property type="match status" value="1"/>
</dbReference>